<accession>A0A4R5W4H3</accession>
<dbReference type="GO" id="GO:0007165">
    <property type="term" value="P:signal transduction"/>
    <property type="evidence" value="ECO:0007669"/>
    <property type="project" value="UniProtKB-KW"/>
</dbReference>
<feature type="transmembrane region" description="Helical" evidence="5">
    <location>
        <begin position="20"/>
        <end position="40"/>
    </location>
</feature>
<dbReference type="InterPro" id="IPR033462">
    <property type="entry name" value="Cache_3-Cache_2"/>
</dbReference>
<dbReference type="CDD" id="cd12912">
    <property type="entry name" value="PDC2_MCP_like"/>
    <property type="match status" value="1"/>
</dbReference>
<keyword evidence="2" id="KW-0488">Methylation</keyword>
<proteinExistence type="inferred from homology"/>
<keyword evidence="5" id="KW-0812">Transmembrane</keyword>
<reference evidence="8 9" key="1">
    <citation type="submission" date="2019-03" db="EMBL/GenBank/DDBJ databases">
        <title>Sapientia aquatica gen. nov., sp. nov., isolated from a crater lake.</title>
        <authorList>
            <person name="Felfoldi T."/>
            <person name="Szabo A."/>
            <person name="Toth E."/>
            <person name="Schumann P."/>
            <person name="Keki Z."/>
            <person name="Marialigeti K."/>
            <person name="Mathe I."/>
        </authorList>
    </citation>
    <scope>NUCLEOTIDE SEQUENCE [LARGE SCALE GENOMIC DNA]</scope>
    <source>
        <strain evidence="8 9">SA-152</strain>
    </source>
</reference>
<evidence type="ECO:0000256" key="3">
    <source>
        <dbReference type="ARBA" id="ARBA00029447"/>
    </source>
</evidence>
<comment type="caution">
    <text evidence="8">The sequence shown here is derived from an EMBL/GenBank/DDBJ whole genome shotgun (WGS) entry which is preliminary data.</text>
</comment>
<gene>
    <name evidence="8" type="ORF">E2I14_05810</name>
</gene>
<dbReference type="Pfam" id="PF17201">
    <property type="entry name" value="Cache_3-Cache_2"/>
    <property type="match status" value="1"/>
</dbReference>
<dbReference type="Gene3D" id="3.30.450.20">
    <property type="entry name" value="PAS domain"/>
    <property type="match status" value="1"/>
</dbReference>
<feature type="domain" description="HAMP" evidence="7">
    <location>
        <begin position="355"/>
        <end position="407"/>
    </location>
</feature>
<dbReference type="InterPro" id="IPR029151">
    <property type="entry name" value="Sensor-like_sf"/>
</dbReference>
<dbReference type="InterPro" id="IPR004090">
    <property type="entry name" value="Chemotax_Me-accpt_rcpt"/>
</dbReference>
<evidence type="ECO:0000256" key="2">
    <source>
        <dbReference type="ARBA" id="ARBA00022481"/>
    </source>
</evidence>
<organism evidence="8 9">
    <name type="scientific">Sapientia aquatica</name>
    <dbReference type="NCBI Taxonomy" id="1549640"/>
    <lineage>
        <taxon>Bacteria</taxon>
        <taxon>Pseudomonadati</taxon>
        <taxon>Pseudomonadota</taxon>
        <taxon>Betaproteobacteria</taxon>
        <taxon>Burkholderiales</taxon>
        <taxon>Oxalobacteraceae</taxon>
        <taxon>Sapientia</taxon>
    </lineage>
</organism>
<dbReference type="InterPro" id="IPR004089">
    <property type="entry name" value="MCPsignal_dom"/>
</dbReference>
<feature type="domain" description="Methyl-accepting transducer" evidence="6">
    <location>
        <begin position="412"/>
        <end position="641"/>
    </location>
</feature>
<dbReference type="SMART" id="SM00304">
    <property type="entry name" value="HAMP"/>
    <property type="match status" value="1"/>
</dbReference>
<dbReference type="PANTHER" id="PTHR43531:SF14">
    <property type="entry name" value="METHYL-ACCEPTING CHEMOTAXIS PROTEIN I-RELATED"/>
    <property type="match status" value="1"/>
</dbReference>
<dbReference type="Pfam" id="PF00672">
    <property type="entry name" value="HAMP"/>
    <property type="match status" value="1"/>
</dbReference>
<dbReference type="PROSITE" id="PS50885">
    <property type="entry name" value="HAMP"/>
    <property type="match status" value="1"/>
</dbReference>
<comment type="similarity">
    <text evidence="3">Belongs to the methyl-accepting chemotaxis (MCP) protein family.</text>
</comment>
<dbReference type="Pfam" id="PF00015">
    <property type="entry name" value="MCPsignal"/>
    <property type="match status" value="1"/>
</dbReference>
<dbReference type="CDD" id="cd06225">
    <property type="entry name" value="HAMP"/>
    <property type="match status" value="1"/>
</dbReference>
<dbReference type="PANTHER" id="PTHR43531">
    <property type="entry name" value="PROTEIN ICFG"/>
    <property type="match status" value="1"/>
</dbReference>
<keyword evidence="4" id="KW-0807">Transducer</keyword>
<comment type="subcellular location">
    <subcellularLocation>
        <location evidence="1">Membrane</location>
    </subcellularLocation>
</comment>
<evidence type="ECO:0000313" key="8">
    <source>
        <dbReference type="EMBL" id="TDK67275.1"/>
    </source>
</evidence>
<dbReference type="RefSeq" id="WP_133326366.1">
    <property type="nucleotide sequence ID" value="NZ_SMYL01000002.1"/>
</dbReference>
<evidence type="ECO:0000256" key="5">
    <source>
        <dbReference type="SAM" id="Phobius"/>
    </source>
</evidence>
<dbReference type="EMBL" id="SMYL01000002">
    <property type="protein sequence ID" value="TDK67275.1"/>
    <property type="molecule type" value="Genomic_DNA"/>
</dbReference>
<dbReference type="PROSITE" id="PS50111">
    <property type="entry name" value="CHEMOTAXIS_TRANSDUC_2"/>
    <property type="match status" value="1"/>
</dbReference>
<dbReference type="FunFam" id="1.10.287.950:FF:000001">
    <property type="entry name" value="Methyl-accepting chemotaxis sensory transducer"/>
    <property type="match status" value="1"/>
</dbReference>
<evidence type="ECO:0000256" key="4">
    <source>
        <dbReference type="PROSITE-ProRule" id="PRU00284"/>
    </source>
</evidence>
<dbReference type="SUPFAM" id="SSF58104">
    <property type="entry name" value="Methyl-accepting chemotaxis protein (MCP) signaling domain"/>
    <property type="match status" value="1"/>
</dbReference>
<evidence type="ECO:0000313" key="9">
    <source>
        <dbReference type="Proteomes" id="UP000294829"/>
    </source>
</evidence>
<dbReference type="OrthoDB" id="9763018at2"/>
<dbReference type="InterPro" id="IPR051310">
    <property type="entry name" value="MCP_chemotaxis"/>
</dbReference>
<keyword evidence="9" id="KW-1185">Reference proteome</keyword>
<evidence type="ECO:0000256" key="1">
    <source>
        <dbReference type="ARBA" id="ARBA00004370"/>
    </source>
</evidence>
<dbReference type="CDD" id="cd11386">
    <property type="entry name" value="MCP_signal"/>
    <property type="match status" value="1"/>
</dbReference>
<dbReference type="GO" id="GO:0005886">
    <property type="term" value="C:plasma membrane"/>
    <property type="evidence" value="ECO:0007669"/>
    <property type="project" value="TreeGrafter"/>
</dbReference>
<dbReference type="SUPFAM" id="SSF103190">
    <property type="entry name" value="Sensory domain-like"/>
    <property type="match status" value="1"/>
</dbReference>
<name>A0A4R5W4H3_9BURK</name>
<dbReference type="InterPro" id="IPR003660">
    <property type="entry name" value="HAMP_dom"/>
</dbReference>
<dbReference type="SMART" id="SM00283">
    <property type="entry name" value="MA"/>
    <property type="match status" value="1"/>
</dbReference>
<dbReference type="Proteomes" id="UP000294829">
    <property type="component" value="Unassembled WGS sequence"/>
</dbReference>
<dbReference type="GO" id="GO:0006935">
    <property type="term" value="P:chemotaxis"/>
    <property type="evidence" value="ECO:0007669"/>
    <property type="project" value="InterPro"/>
</dbReference>
<dbReference type="Gene3D" id="1.10.287.950">
    <property type="entry name" value="Methyl-accepting chemotaxis protein"/>
    <property type="match status" value="1"/>
</dbReference>
<evidence type="ECO:0000259" key="6">
    <source>
        <dbReference type="PROSITE" id="PS50111"/>
    </source>
</evidence>
<dbReference type="PRINTS" id="PR00260">
    <property type="entry name" value="CHEMTRNSDUCR"/>
</dbReference>
<keyword evidence="5" id="KW-0472">Membrane</keyword>
<sequence length="657" mass="71739">MFKHLRHFNEWTIGSRLTLILVTIIGAILIAFTALIDYNIKQQAERQSISDTTSKTKMVVDMLDIVDTNLRKRLADSAAMVKDNFAAGLALDASRAIDINGLSTPALLSNNQDINGNFALIDKISTQSGVVATIFVRSGDDFIRISTSLKKENGERAVGTKLDHTNPAYQQIMDGKSYLGFAELFHIKYMTQYDPIKDGSGKVIGIFFTGLNFNEAFAPIKAKIRDMKLGESGYFYALDATEGKTQGNLLIHPSKEGSNVIDSKDNDGHEFIKDIIQKKEGTLRYPWINQELGETQAREKLVAFYPMKNWNWIVVGGIYADEYTKESSRQTRIYQLASLILIAVLGTILYQMMRTHVSAPLQSVIQAARNLANGDLRTTLVVDRADEIGQLMTSINGIGQGLTEMVNQVRESTELIVGSSEEISQGNLNLSERTESQASSLEQTAASMNQLTTTVKQNSDSAKQADSLVASASVIASKGGQAMDQVIETMSSIKDSSKKIVDIISVIDGIAFQTNILALNAAVEAARAGEQGRGFAVVATEVRNLAQRSASAAKEISALINDSVTKVESGNFLAEQTGMTMSEILESINQVTEIMSEINRASQEQRDGIEQVNHAVTAMDDMTQQNAALVEEAAATTESMHEQANQLMKAVSVFKLS</sequence>
<dbReference type="GO" id="GO:0004888">
    <property type="term" value="F:transmembrane signaling receptor activity"/>
    <property type="evidence" value="ECO:0007669"/>
    <property type="project" value="InterPro"/>
</dbReference>
<evidence type="ECO:0000259" key="7">
    <source>
        <dbReference type="PROSITE" id="PS50885"/>
    </source>
</evidence>
<keyword evidence="5" id="KW-1133">Transmembrane helix</keyword>
<dbReference type="AlphaFoldDB" id="A0A4R5W4H3"/>
<protein>
    <submittedName>
        <fullName evidence="8">Methyl-accepting chemotaxis protein</fullName>
    </submittedName>
</protein>